<evidence type="ECO:0000313" key="1">
    <source>
        <dbReference type="EMBL" id="KAG8179494.1"/>
    </source>
</evidence>
<dbReference type="EMBL" id="JAFNEN010000623">
    <property type="protein sequence ID" value="KAG8179494.1"/>
    <property type="molecule type" value="Genomic_DNA"/>
</dbReference>
<dbReference type="Proteomes" id="UP000827092">
    <property type="component" value="Unassembled WGS sequence"/>
</dbReference>
<reference evidence="1 2" key="1">
    <citation type="journal article" date="2022" name="Nat. Ecol. Evol.">
        <title>A masculinizing supergene underlies an exaggerated male reproductive morph in a spider.</title>
        <authorList>
            <person name="Hendrickx F."/>
            <person name="De Corte Z."/>
            <person name="Sonet G."/>
            <person name="Van Belleghem S.M."/>
            <person name="Kostlbacher S."/>
            <person name="Vangestel C."/>
        </authorList>
    </citation>
    <scope>NUCLEOTIDE SEQUENCE [LARGE SCALE GENOMIC DNA]</scope>
    <source>
        <strain evidence="1">W744_W776</strain>
    </source>
</reference>
<organism evidence="1 2">
    <name type="scientific">Oedothorax gibbosus</name>
    <dbReference type="NCBI Taxonomy" id="931172"/>
    <lineage>
        <taxon>Eukaryota</taxon>
        <taxon>Metazoa</taxon>
        <taxon>Ecdysozoa</taxon>
        <taxon>Arthropoda</taxon>
        <taxon>Chelicerata</taxon>
        <taxon>Arachnida</taxon>
        <taxon>Araneae</taxon>
        <taxon>Araneomorphae</taxon>
        <taxon>Entelegynae</taxon>
        <taxon>Araneoidea</taxon>
        <taxon>Linyphiidae</taxon>
        <taxon>Erigoninae</taxon>
        <taxon>Oedothorax</taxon>
    </lineage>
</organism>
<comment type="caution">
    <text evidence="1">The sequence shown here is derived from an EMBL/GenBank/DDBJ whole genome shotgun (WGS) entry which is preliminary data.</text>
</comment>
<accession>A0AAV6U637</accession>
<protein>
    <submittedName>
        <fullName evidence="1">Uncharacterized protein</fullName>
    </submittedName>
</protein>
<dbReference type="AlphaFoldDB" id="A0AAV6U637"/>
<sequence>MLGDPALSDYTVPSNGSSGYFSGDESPLQYSNDGIYTNKNPGSAPFDRNYTSPQSINIINEAYYRQDLSENNCFKDVPPLPFSSTDHGSKIGDNVPGFSTLARSANIPSAAITEHVNFGPPPDYFSFQNPYIFGDWEMTDLGNSSNELQDVDKNNNDNEFDDEFWKMLKELNDEMFQTEIESTKEVTQSFITYEYCEHYGYQNGIKLLIFNPKILEYPVADFNPVESGQIRLKANEEGKQLLSSGIIVNGELKDDRLWLYIKPKLNDPTYDVYPNTHSLNINKT</sequence>
<gene>
    <name evidence="1" type="ORF">JTE90_027206</name>
</gene>
<proteinExistence type="predicted"/>
<evidence type="ECO:0000313" key="2">
    <source>
        <dbReference type="Proteomes" id="UP000827092"/>
    </source>
</evidence>
<name>A0AAV6U637_9ARAC</name>
<keyword evidence="2" id="KW-1185">Reference proteome</keyword>